<evidence type="ECO:0000313" key="1">
    <source>
        <dbReference type="EMBL" id="SDS26233.1"/>
    </source>
</evidence>
<dbReference type="Proteomes" id="UP000243426">
    <property type="component" value="Chromosome I"/>
</dbReference>
<dbReference type="STRING" id="797277.SAMN05216198_1562"/>
<dbReference type="Pfam" id="PF09956">
    <property type="entry name" value="Phage_cement_2"/>
    <property type="match status" value="1"/>
</dbReference>
<organism evidence="1 2">
    <name type="scientific">Halopseudomonas litoralis</name>
    <dbReference type="NCBI Taxonomy" id="797277"/>
    <lineage>
        <taxon>Bacteria</taxon>
        <taxon>Pseudomonadati</taxon>
        <taxon>Pseudomonadota</taxon>
        <taxon>Gammaproteobacteria</taxon>
        <taxon>Pseudomonadales</taxon>
        <taxon>Pseudomonadaceae</taxon>
        <taxon>Halopseudomonas</taxon>
    </lineage>
</organism>
<protein>
    <submittedName>
        <fullName evidence="1">Predicted phage recombinase, RecA/RadA family</fullName>
    </submittedName>
</protein>
<sequence>MAKNYIQDGSVLTLIAPAGGVKSGGIYAIGTLVVVAVADAAAGESFAGHPGGVWSVPAASGLTAGAAVGLADGGLVAAATEGAVACGKLVTDEAGGTANLLLIN</sequence>
<dbReference type="InterPro" id="IPR011231">
    <property type="entry name" value="Phage_VT1-Sakai_H0018"/>
</dbReference>
<name>A0A1H1QSE3_9GAMM</name>
<evidence type="ECO:0000313" key="2">
    <source>
        <dbReference type="Proteomes" id="UP000243426"/>
    </source>
</evidence>
<reference evidence="2" key="1">
    <citation type="submission" date="2016-10" db="EMBL/GenBank/DDBJ databases">
        <authorList>
            <person name="Varghese N."/>
            <person name="Submissions S."/>
        </authorList>
    </citation>
    <scope>NUCLEOTIDE SEQUENCE [LARGE SCALE GENOMIC DNA]</scope>
    <source>
        <strain evidence="2">2SM5</strain>
    </source>
</reference>
<dbReference type="OrthoDB" id="7023969at2"/>
<dbReference type="PIRSF" id="PIRSF030771">
    <property type="entry name" value="UCP030771"/>
    <property type="match status" value="1"/>
</dbReference>
<accession>A0A1H1QSE3</accession>
<dbReference type="EMBL" id="LT629748">
    <property type="protein sequence ID" value="SDS26233.1"/>
    <property type="molecule type" value="Genomic_DNA"/>
</dbReference>
<gene>
    <name evidence="1" type="ORF">SAMN05216198_1562</name>
</gene>
<keyword evidence="2" id="KW-1185">Reference proteome</keyword>
<proteinExistence type="predicted"/>
<dbReference type="AlphaFoldDB" id="A0A1H1QSE3"/>
<dbReference type="RefSeq" id="WP_090272788.1">
    <property type="nucleotide sequence ID" value="NZ_LT629748.1"/>
</dbReference>